<sequence>MALVAQQIVNGIVVGSTYALFALGFTLIFGVLHVLNLAHGAVFMWGAFTGLFAVTALGLPLPAAFAVAMLAAGLLSVLVDAVAFRPLRRRGSPEFAAIISSLGVAQILMSAAQIASNTQVQRFPFGTFPIVFYQVFGLRVSLQQIVIVGSVAVLVAALLVFLFATSFGRQIRAVAISERTASLLGVHPGAVHALTFFLCGALAGAAGVIIGIAFNSVHFLMGEPYLLRGFVVIVLGGLGSVAGAVVGGLLFGMIQTLSVAFLSSALSDAILFGLLFVILLLRPSGFFGTLRREIRVVRQ</sequence>
<evidence type="ECO:0000256" key="3">
    <source>
        <dbReference type="ARBA" id="ARBA00022475"/>
    </source>
</evidence>
<dbReference type="GO" id="GO:0005886">
    <property type="term" value="C:plasma membrane"/>
    <property type="evidence" value="ECO:0007669"/>
    <property type="project" value="UniProtKB-SubCell"/>
</dbReference>
<comment type="caution">
    <text evidence="10">The sequence shown here is derived from an EMBL/GenBank/DDBJ whole genome shotgun (WGS) entry which is preliminary data.</text>
</comment>
<dbReference type="RefSeq" id="WP_186464947.1">
    <property type="nucleotide sequence ID" value="NZ_VITF01000011.1"/>
</dbReference>
<dbReference type="GO" id="GO:0022857">
    <property type="term" value="F:transmembrane transporter activity"/>
    <property type="evidence" value="ECO:0007669"/>
    <property type="project" value="InterPro"/>
</dbReference>
<reference evidence="10 11" key="1">
    <citation type="submission" date="2019-06" db="EMBL/GenBank/DDBJ databases">
        <title>Genomic Encyclopedia of Type Strains, Phase IV (KMG-V): Genome sequencing to study the core and pangenomes of soil and plant-associated prokaryotes.</title>
        <authorList>
            <person name="Whitman W."/>
        </authorList>
    </citation>
    <scope>NUCLEOTIDE SEQUENCE [LARGE SCALE GENOMIC DNA]</scope>
    <source>
        <strain evidence="10 11">BR 11796</strain>
    </source>
</reference>
<keyword evidence="2" id="KW-0813">Transport</keyword>
<dbReference type="AlphaFoldDB" id="A0A560AUE0"/>
<keyword evidence="4 9" id="KW-0812">Transmembrane</keyword>
<evidence type="ECO:0000313" key="10">
    <source>
        <dbReference type="EMBL" id="TWA63980.1"/>
    </source>
</evidence>
<dbReference type="Proteomes" id="UP000316083">
    <property type="component" value="Unassembled WGS sequence"/>
</dbReference>
<keyword evidence="6 9" id="KW-1133">Transmembrane helix</keyword>
<evidence type="ECO:0000313" key="11">
    <source>
        <dbReference type="Proteomes" id="UP000316083"/>
    </source>
</evidence>
<feature type="transmembrane region" description="Helical" evidence="9">
    <location>
        <begin position="226"/>
        <end position="254"/>
    </location>
</feature>
<evidence type="ECO:0000256" key="8">
    <source>
        <dbReference type="ARBA" id="ARBA00037998"/>
    </source>
</evidence>
<dbReference type="GO" id="GO:0006865">
    <property type="term" value="P:amino acid transport"/>
    <property type="evidence" value="ECO:0007669"/>
    <property type="project" value="UniProtKB-KW"/>
</dbReference>
<evidence type="ECO:0000256" key="2">
    <source>
        <dbReference type="ARBA" id="ARBA00022448"/>
    </source>
</evidence>
<evidence type="ECO:0000256" key="6">
    <source>
        <dbReference type="ARBA" id="ARBA00022989"/>
    </source>
</evidence>
<evidence type="ECO:0000256" key="7">
    <source>
        <dbReference type="ARBA" id="ARBA00023136"/>
    </source>
</evidence>
<comment type="subcellular location">
    <subcellularLocation>
        <location evidence="1">Cell membrane</location>
        <topology evidence="1">Multi-pass membrane protein</topology>
    </subcellularLocation>
</comment>
<feature type="transmembrane region" description="Helical" evidence="9">
    <location>
        <begin position="260"/>
        <end position="281"/>
    </location>
</feature>
<feature type="transmembrane region" description="Helical" evidence="9">
    <location>
        <begin position="42"/>
        <end position="59"/>
    </location>
</feature>
<dbReference type="InterPro" id="IPR001851">
    <property type="entry name" value="ABC_transp_permease"/>
</dbReference>
<feature type="transmembrane region" description="Helical" evidence="9">
    <location>
        <begin position="12"/>
        <end position="35"/>
    </location>
</feature>
<keyword evidence="3" id="KW-1003">Cell membrane</keyword>
<protein>
    <submittedName>
        <fullName evidence="10">Amino acid/amide ABC transporter membrane protein 1 (HAAT family)</fullName>
    </submittedName>
</protein>
<dbReference type="InterPro" id="IPR052157">
    <property type="entry name" value="BCAA_transport_permease"/>
</dbReference>
<keyword evidence="5" id="KW-0029">Amino-acid transport</keyword>
<name>A0A560AUE0_AZOBR</name>
<feature type="transmembrane region" description="Helical" evidence="9">
    <location>
        <begin position="95"/>
        <end position="115"/>
    </location>
</feature>
<dbReference type="PANTHER" id="PTHR11795">
    <property type="entry name" value="BRANCHED-CHAIN AMINO ACID TRANSPORT SYSTEM PERMEASE PROTEIN LIVH"/>
    <property type="match status" value="1"/>
</dbReference>
<accession>A0A560AUE0</accession>
<feature type="transmembrane region" description="Helical" evidence="9">
    <location>
        <begin position="145"/>
        <end position="169"/>
    </location>
</feature>
<proteinExistence type="inferred from homology"/>
<organism evidence="10 11">
    <name type="scientific">Azospirillum brasilense</name>
    <dbReference type="NCBI Taxonomy" id="192"/>
    <lineage>
        <taxon>Bacteria</taxon>
        <taxon>Pseudomonadati</taxon>
        <taxon>Pseudomonadota</taxon>
        <taxon>Alphaproteobacteria</taxon>
        <taxon>Rhodospirillales</taxon>
        <taxon>Azospirillaceae</taxon>
        <taxon>Azospirillum</taxon>
    </lineage>
</organism>
<evidence type="ECO:0000256" key="9">
    <source>
        <dbReference type="SAM" id="Phobius"/>
    </source>
</evidence>
<dbReference type="Pfam" id="PF02653">
    <property type="entry name" value="BPD_transp_2"/>
    <property type="match status" value="1"/>
</dbReference>
<dbReference type="CDD" id="cd06582">
    <property type="entry name" value="TM_PBP1_LivH_like"/>
    <property type="match status" value="1"/>
</dbReference>
<dbReference type="PANTHER" id="PTHR11795:SF445">
    <property type="entry name" value="AMINO ACID ABC TRANSPORTER PERMEASE PROTEIN"/>
    <property type="match status" value="1"/>
</dbReference>
<evidence type="ECO:0000256" key="1">
    <source>
        <dbReference type="ARBA" id="ARBA00004651"/>
    </source>
</evidence>
<comment type="similarity">
    <text evidence="8">Belongs to the binding-protein-dependent transport system permease family. LivHM subfamily.</text>
</comment>
<keyword evidence="7 9" id="KW-0472">Membrane</keyword>
<feature type="transmembrane region" description="Helical" evidence="9">
    <location>
        <begin position="189"/>
        <end position="214"/>
    </location>
</feature>
<evidence type="ECO:0000256" key="5">
    <source>
        <dbReference type="ARBA" id="ARBA00022970"/>
    </source>
</evidence>
<dbReference type="EMBL" id="VITF01000011">
    <property type="protein sequence ID" value="TWA63980.1"/>
    <property type="molecule type" value="Genomic_DNA"/>
</dbReference>
<gene>
    <name evidence="10" type="ORF">FBZ82_11195</name>
</gene>
<evidence type="ECO:0000256" key="4">
    <source>
        <dbReference type="ARBA" id="ARBA00022692"/>
    </source>
</evidence>